<keyword evidence="7" id="KW-0223">Dioxygenase</keyword>
<name>B2DD11_9GAMM</name>
<keyword evidence="3" id="KW-0560">Oxidoreductase</keyword>
<dbReference type="GO" id="GO:0046872">
    <property type="term" value="F:metal ion binding"/>
    <property type="evidence" value="ECO:0007669"/>
    <property type="project" value="UniProtKB-KW"/>
</dbReference>
<dbReference type="EMBL" id="AB365208">
    <property type="protein sequence ID" value="BAG30826.1"/>
    <property type="molecule type" value="Genomic_DNA"/>
</dbReference>
<dbReference type="Gene3D" id="3.90.380.10">
    <property type="entry name" value="Naphthalene 1,2-dioxygenase Alpha Subunit, Chain A, domain 1"/>
    <property type="match status" value="1"/>
</dbReference>
<evidence type="ECO:0000313" key="7">
    <source>
        <dbReference type="EMBL" id="BAG30826.1"/>
    </source>
</evidence>
<evidence type="ECO:0000256" key="4">
    <source>
        <dbReference type="ARBA" id="ARBA00023004"/>
    </source>
</evidence>
<dbReference type="GO" id="GO:0051537">
    <property type="term" value="F:2 iron, 2 sulfur cluster binding"/>
    <property type="evidence" value="ECO:0007669"/>
    <property type="project" value="UniProtKB-KW"/>
</dbReference>
<dbReference type="InterPro" id="IPR036922">
    <property type="entry name" value="Rieske_2Fe-2S_sf"/>
</dbReference>
<dbReference type="Pfam" id="PF00355">
    <property type="entry name" value="Rieske"/>
    <property type="match status" value="1"/>
</dbReference>
<protein>
    <submittedName>
        <fullName evidence="7">Terminal oxygenase component of carbazole 1,9a-dioxygenase</fullName>
    </submittedName>
</protein>
<proteinExistence type="predicted"/>
<evidence type="ECO:0000256" key="5">
    <source>
        <dbReference type="ARBA" id="ARBA00023014"/>
    </source>
</evidence>
<evidence type="ECO:0000256" key="1">
    <source>
        <dbReference type="ARBA" id="ARBA00022714"/>
    </source>
</evidence>
<reference evidence="7" key="1">
    <citation type="journal article" date="2010" name="Curr. Microbiol.">
        <title>Cloning and nucleotide sequences of carbazole degradation genes from marine bacterium Neptuniibacter sp. strain CAR-SF.</title>
        <authorList>
            <person name="Nagashima H."/>
            <person name="Zulkharnain A.B."/>
            <person name="Maeda R."/>
            <person name="Fuse H."/>
            <person name="Iwata K."/>
            <person name="Omori T."/>
        </authorList>
    </citation>
    <scope>NUCLEOTIDE SEQUENCE</scope>
    <source>
        <strain evidence="7">CAR-SF</strain>
    </source>
</reference>
<feature type="domain" description="Rieske" evidence="6">
    <location>
        <begin position="29"/>
        <end position="135"/>
    </location>
</feature>
<dbReference type="AlphaFoldDB" id="B2DD11"/>
<evidence type="ECO:0000259" key="6">
    <source>
        <dbReference type="PROSITE" id="PS51296"/>
    </source>
</evidence>
<sequence>MANVSEDILKKVKAWAPYVDAKLGFRNHWYPVMFSGDIEEGEVKKLKLLGEPLLVKRIDGKLHCIKDKCLHRGVPLSEKLDCKTKDTITCWYHAWTYRWETGELCDIMTNPSSAQIGRHKLKVYPVEEAKNCVFIYLGDGDTPPLSRDTPPGFLDDGLEILGICRELKANWRLGVENGFDPSHIYIHKDAVLVQGNDLVLPLGFAPGEDRSQQTRVVDDDSEGGRKGVYDLIGEHGMPVMEGTVDGEVVREGNFGNTLVANDISIWMPGVLKVNPWPNPDMVQFEWYVPIDENNHYYFQTLGKKCESQEEIEAFKHAFEFKWKKMALMGFNDDDIWAREAMVDFYSDDLGWVNEILFEPDEAIIAWRKLASKHNQGIQTFDDVRK</sequence>
<dbReference type="InterPro" id="IPR050584">
    <property type="entry name" value="Cholesterol_7-desaturase"/>
</dbReference>
<dbReference type="Gene3D" id="2.20.25.10">
    <property type="match status" value="1"/>
</dbReference>
<organism evidence="7">
    <name type="scientific">Neptuniibacter sp. CAR-SF</name>
    <dbReference type="NCBI Taxonomy" id="197651"/>
    <lineage>
        <taxon>Bacteria</taxon>
        <taxon>Pseudomonadati</taxon>
        <taxon>Pseudomonadota</taxon>
        <taxon>Gammaproteobacteria</taxon>
        <taxon>Oceanospirillales</taxon>
        <taxon>Oceanospirillaceae</taxon>
        <taxon>Neptuniibacter</taxon>
    </lineage>
</organism>
<evidence type="ECO:0000256" key="3">
    <source>
        <dbReference type="ARBA" id="ARBA00023002"/>
    </source>
</evidence>
<dbReference type="SUPFAM" id="SSF55961">
    <property type="entry name" value="Bet v1-like"/>
    <property type="match status" value="1"/>
</dbReference>
<dbReference type="Pfam" id="PF11723">
    <property type="entry name" value="Aromatic_hydrox"/>
    <property type="match status" value="1"/>
</dbReference>
<dbReference type="CDD" id="cd08878">
    <property type="entry name" value="RHO_alpha_C_DMO-like"/>
    <property type="match status" value="1"/>
</dbReference>
<evidence type="ECO:0000256" key="2">
    <source>
        <dbReference type="ARBA" id="ARBA00022723"/>
    </source>
</evidence>
<accession>B2DD11</accession>
<dbReference type="PANTHER" id="PTHR21266">
    <property type="entry name" value="IRON-SULFUR DOMAIN CONTAINING PROTEIN"/>
    <property type="match status" value="1"/>
</dbReference>
<keyword evidence="1" id="KW-0001">2Fe-2S</keyword>
<dbReference type="InterPro" id="IPR017941">
    <property type="entry name" value="Rieske_2Fe-2S"/>
</dbReference>
<dbReference type="Gene3D" id="2.20.25.680">
    <property type="match status" value="1"/>
</dbReference>
<dbReference type="PANTHER" id="PTHR21266:SF60">
    <property type="entry name" value="3-KETOSTEROID-9-ALPHA-MONOOXYGENASE, OXYGENASE COMPONENT"/>
    <property type="match status" value="1"/>
</dbReference>
<dbReference type="PROSITE" id="PS51296">
    <property type="entry name" value="RIESKE"/>
    <property type="match status" value="1"/>
</dbReference>
<keyword evidence="2" id="KW-0479">Metal-binding</keyword>
<keyword evidence="5" id="KW-0411">Iron-sulfur</keyword>
<gene>
    <name evidence="7" type="primary">carAa</name>
</gene>
<dbReference type="InterPro" id="IPR021028">
    <property type="entry name" value="Homotrim_ring_OHase_catalytic"/>
</dbReference>
<dbReference type="SUPFAM" id="SSF50022">
    <property type="entry name" value="ISP domain"/>
    <property type="match status" value="1"/>
</dbReference>
<dbReference type="GO" id="GO:0051213">
    <property type="term" value="F:dioxygenase activity"/>
    <property type="evidence" value="ECO:0007669"/>
    <property type="project" value="UniProtKB-KW"/>
</dbReference>
<keyword evidence="4" id="KW-0408">Iron</keyword>